<dbReference type="Gene3D" id="3.40.50.300">
    <property type="entry name" value="P-loop containing nucleotide triphosphate hydrolases"/>
    <property type="match status" value="1"/>
</dbReference>
<dbReference type="Gene3D" id="1.20.120.1240">
    <property type="entry name" value="Dynamin, middle domain"/>
    <property type="match status" value="1"/>
</dbReference>
<dbReference type="Ensembl" id="ENSCCRT00015115928.1">
    <property type="protein sequence ID" value="ENSCCRP00015112378.1"/>
    <property type="gene ID" value="ENSCCRG00015044482.1"/>
</dbReference>
<dbReference type="GO" id="GO:0005874">
    <property type="term" value="C:microtubule"/>
    <property type="evidence" value="ECO:0007669"/>
    <property type="project" value="TreeGrafter"/>
</dbReference>
<comment type="similarity">
    <text evidence="5">Belongs to the TRAFAC class dynamin-like GTPase superfamily. Dynamin/Fzo/YdjA family.</text>
</comment>
<keyword evidence="2" id="KW-0963">Cytoplasm</keyword>
<evidence type="ECO:0000256" key="4">
    <source>
        <dbReference type="ARBA" id="ARBA00023134"/>
    </source>
</evidence>
<dbReference type="SMART" id="SM00053">
    <property type="entry name" value="DYNc"/>
    <property type="match status" value="1"/>
</dbReference>
<dbReference type="GO" id="GO:0098793">
    <property type="term" value="C:presynapse"/>
    <property type="evidence" value="ECO:0007669"/>
    <property type="project" value="GOC"/>
</dbReference>
<dbReference type="GO" id="GO:0005525">
    <property type="term" value="F:GTP binding"/>
    <property type="evidence" value="ECO:0007669"/>
    <property type="project" value="UniProtKB-KW"/>
</dbReference>
<dbReference type="InterPro" id="IPR027417">
    <property type="entry name" value="P-loop_NTPase"/>
</dbReference>
<evidence type="ECO:0000256" key="2">
    <source>
        <dbReference type="ARBA" id="ARBA00022490"/>
    </source>
</evidence>
<dbReference type="GO" id="GO:0051607">
    <property type="term" value="P:defense response to virus"/>
    <property type="evidence" value="ECO:0007669"/>
    <property type="project" value="TreeGrafter"/>
</dbReference>
<name>A0A8C2AYG9_CYPCA</name>
<keyword evidence="4 5" id="KW-0342">GTP-binding</keyword>
<dbReference type="PROSITE" id="PS51718">
    <property type="entry name" value="G_DYNAMIN_2"/>
    <property type="match status" value="1"/>
</dbReference>
<proteinExistence type="inferred from homology"/>
<comment type="subcellular location">
    <subcellularLocation>
        <location evidence="1">Cytoplasm</location>
    </subcellularLocation>
</comment>
<dbReference type="PRINTS" id="PR00195">
    <property type="entry name" value="DYNAMIN"/>
</dbReference>
<dbReference type="InterPro" id="IPR019762">
    <property type="entry name" value="Dynamin_GTPase_CS"/>
</dbReference>
<dbReference type="GO" id="GO:0003924">
    <property type="term" value="F:GTPase activity"/>
    <property type="evidence" value="ECO:0007669"/>
    <property type="project" value="InterPro"/>
</dbReference>
<dbReference type="CDD" id="cd08771">
    <property type="entry name" value="DLP_1"/>
    <property type="match status" value="1"/>
</dbReference>
<evidence type="ECO:0000259" key="6">
    <source>
        <dbReference type="PROSITE" id="PS51718"/>
    </source>
</evidence>
<feature type="domain" description="Dynamin-type G" evidence="6">
    <location>
        <begin position="33"/>
        <end position="305"/>
    </location>
</feature>
<dbReference type="InterPro" id="IPR000375">
    <property type="entry name" value="Dynamin_stalk"/>
</dbReference>
<dbReference type="GO" id="GO:0005634">
    <property type="term" value="C:nucleus"/>
    <property type="evidence" value="ECO:0007669"/>
    <property type="project" value="TreeGrafter"/>
</dbReference>
<dbReference type="InterPro" id="IPR022812">
    <property type="entry name" value="Dynamin"/>
</dbReference>
<reference evidence="7" key="1">
    <citation type="submission" date="2025-08" db="UniProtKB">
        <authorList>
            <consortium name="Ensembl"/>
        </authorList>
    </citation>
    <scope>IDENTIFICATION</scope>
</reference>
<protein>
    <submittedName>
        <fullName evidence="7">Interferon-induced GTP-binding protein MxE-like</fullName>
    </submittedName>
</protein>
<dbReference type="GO" id="GO:0016185">
    <property type="term" value="P:synaptic vesicle budding from presynaptic endocytic zone membrane"/>
    <property type="evidence" value="ECO:0007669"/>
    <property type="project" value="TreeGrafter"/>
</dbReference>
<dbReference type="PANTHER" id="PTHR11566:SF199">
    <property type="entry name" value="INTERFERON-INDUCED GTP-BINDING PROTEIN MXC-RELATED"/>
    <property type="match status" value="1"/>
</dbReference>
<accession>A0A8C2AYG9</accession>
<dbReference type="InterPro" id="IPR030381">
    <property type="entry name" value="G_DYNAMIN_dom"/>
</dbReference>
<dbReference type="Pfam" id="PF00350">
    <property type="entry name" value="Dynamin_N"/>
    <property type="match status" value="1"/>
</dbReference>
<dbReference type="GO" id="GO:0008017">
    <property type="term" value="F:microtubule binding"/>
    <property type="evidence" value="ECO:0007669"/>
    <property type="project" value="TreeGrafter"/>
</dbReference>
<evidence type="ECO:0000256" key="1">
    <source>
        <dbReference type="ARBA" id="ARBA00004496"/>
    </source>
</evidence>
<dbReference type="GO" id="GO:0005886">
    <property type="term" value="C:plasma membrane"/>
    <property type="evidence" value="ECO:0007669"/>
    <property type="project" value="TreeGrafter"/>
</dbReference>
<dbReference type="FunFam" id="3.40.50.300:FF:000621">
    <property type="entry name" value="Interferon-induced GTP-binding protein Mx1"/>
    <property type="match status" value="1"/>
</dbReference>
<dbReference type="Proteomes" id="UP000694700">
    <property type="component" value="Unplaced"/>
</dbReference>
<dbReference type="InterPro" id="IPR001401">
    <property type="entry name" value="Dynamin_GTPase"/>
</dbReference>
<evidence type="ECO:0000313" key="8">
    <source>
        <dbReference type="Proteomes" id="UP000694700"/>
    </source>
</evidence>
<dbReference type="GO" id="GO:0031623">
    <property type="term" value="P:receptor internalization"/>
    <property type="evidence" value="ECO:0007669"/>
    <property type="project" value="TreeGrafter"/>
</dbReference>
<dbReference type="InterPro" id="IPR045063">
    <property type="entry name" value="Dynamin_N"/>
</dbReference>
<dbReference type="GO" id="GO:0005737">
    <property type="term" value="C:cytoplasm"/>
    <property type="evidence" value="ECO:0007669"/>
    <property type="project" value="UniProtKB-SubCell"/>
</dbReference>
<dbReference type="PANTHER" id="PTHR11566">
    <property type="entry name" value="DYNAMIN"/>
    <property type="match status" value="1"/>
</dbReference>
<sequence length="578" mass="65505">MSESSSLNQHYEEKVRPCIDLVDSLRALGLEKDLNLPAIAVIGDQSSGKSSVLEALSGVSLPRGTGIVTRCPLVLKLKKFTKDKNWHGLLSYKDQIKTLNDPEDVENAVLYAQGVLAGNGEGISHEMITLEIQSCDVPDLTLIDLPGIARVATANQPKDIDKQIKDLIKKFIQRQETICLVVVPANVDITTTEALQMASEVDSTGERTLGVLTKPDLVDKGMEKTVVRTVNNDIITLKKGYMIVKCRGQNDINERLDLARALEKERIFFEEHDDFRSLLEEKATIPLLAKRLTNELFEHIVKTLPDLQKQLDMKLQRTSVDLRALGDGVPLGEHEKIKFLVTKISQFNDALERVKKAEEDVKIPNTRVFNKIRVEFQKWRSALNAKAIKTEDILRVEVKEYVRTHRGMELPGFLNYRTFVSIITEYIEEMEEPALKMLKDVTDIVHSSVDHIVNTHFNALSHLESAAKEQTDCLLDKQFQKAKKKIRSQFKMEKIVYSQDDLYSDQLCNVKRKSNANQGLVTTIAFLNLNVICMYSENDPGMLLQEDSGIERKRNELREQLKRLQRAGIALSKYKHSA</sequence>
<organism evidence="7 8">
    <name type="scientific">Cyprinus carpio</name>
    <name type="common">Common carp</name>
    <dbReference type="NCBI Taxonomy" id="7962"/>
    <lineage>
        <taxon>Eukaryota</taxon>
        <taxon>Metazoa</taxon>
        <taxon>Chordata</taxon>
        <taxon>Craniata</taxon>
        <taxon>Vertebrata</taxon>
        <taxon>Euteleostomi</taxon>
        <taxon>Actinopterygii</taxon>
        <taxon>Neopterygii</taxon>
        <taxon>Teleostei</taxon>
        <taxon>Ostariophysi</taxon>
        <taxon>Cypriniformes</taxon>
        <taxon>Cyprinidae</taxon>
        <taxon>Cyprininae</taxon>
        <taxon>Cyprinus</taxon>
    </lineage>
</organism>
<dbReference type="AlphaFoldDB" id="A0A8C2AYG9"/>
<dbReference type="Pfam" id="PF01031">
    <property type="entry name" value="Dynamin_M"/>
    <property type="match status" value="1"/>
</dbReference>
<dbReference type="PROSITE" id="PS00410">
    <property type="entry name" value="G_DYNAMIN_1"/>
    <property type="match status" value="1"/>
</dbReference>
<keyword evidence="3 5" id="KW-0547">Nucleotide-binding</keyword>
<evidence type="ECO:0000256" key="5">
    <source>
        <dbReference type="RuleBase" id="RU003932"/>
    </source>
</evidence>
<evidence type="ECO:0000256" key="3">
    <source>
        <dbReference type="ARBA" id="ARBA00022741"/>
    </source>
</evidence>
<evidence type="ECO:0000313" key="7">
    <source>
        <dbReference type="Ensembl" id="ENSCCRP00015112378.1"/>
    </source>
</evidence>
<gene>
    <name evidence="7" type="primary">LOC109081797</name>
</gene>
<dbReference type="SUPFAM" id="SSF52540">
    <property type="entry name" value="P-loop containing nucleoside triphosphate hydrolases"/>
    <property type="match status" value="1"/>
</dbReference>